<accession>A0A1F6CD09</accession>
<keyword evidence="2" id="KW-0472">Membrane</keyword>
<protein>
    <submittedName>
        <fullName evidence="3">Uncharacterized protein</fullName>
    </submittedName>
</protein>
<feature type="compositionally biased region" description="Pro residues" evidence="1">
    <location>
        <begin position="75"/>
        <end position="90"/>
    </location>
</feature>
<dbReference type="EMBL" id="MFKF01000281">
    <property type="protein sequence ID" value="OGG46891.1"/>
    <property type="molecule type" value="Genomic_DNA"/>
</dbReference>
<organism evidence="3 4">
    <name type="scientific">Handelsmanbacteria sp. (strain RIFCSPLOWO2_12_FULL_64_10)</name>
    <dbReference type="NCBI Taxonomy" id="1817868"/>
    <lineage>
        <taxon>Bacteria</taxon>
        <taxon>Candidatus Handelsmaniibacteriota</taxon>
    </lineage>
</organism>
<comment type="caution">
    <text evidence="3">The sequence shown here is derived from an EMBL/GenBank/DDBJ whole genome shotgun (WGS) entry which is preliminary data.</text>
</comment>
<keyword evidence="2" id="KW-0812">Transmembrane</keyword>
<evidence type="ECO:0000313" key="4">
    <source>
        <dbReference type="Proteomes" id="UP000178606"/>
    </source>
</evidence>
<evidence type="ECO:0000256" key="2">
    <source>
        <dbReference type="SAM" id="Phobius"/>
    </source>
</evidence>
<name>A0A1F6CD09_HANXR</name>
<feature type="transmembrane region" description="Helical" evidence="2">
    <location>
        <begin position="20"/>
        <end position="40"/>
    </location>
</feature>
<sequence length="293" mass="32070">MRSQRFTIREGVVMRRLQKWSSVCLPVALIVGLVAGWMVVEQASVTPSEAQMGSGSQPQMQGPPPKLPPKLKASPTPPPEEQEMGPPPDQTPRQRPTKESLLEKIRNMPGGKEMLEEAKKRGARIGVGPVESESAFSYLNPLRVKVAEAQSSFSLTLDPSNKWYSSSPSGSITFYGALVDLNTYNGTIVRLFPTSSGWATTFGIQVVNPLARLYVNVDTDGWYIVNFEAKGTSGSSVSMKHYEGGAYSTVASWTYSGATQSCPVLLELSAGYHYFYWISSSSVYVYEANVYSL</sequence>
<keyword evidence="2" id="KW-1133">Transmembrane helix</keyword>
<dbReference type="AlphaFoldDB" id="A0A1F6CD09"/>
<evidence type="ECO:0000313" key="3">
    <source>
        <dbReference type="EMBL" id="OGG46891.1"/>
    </source>
</evidence>
<dbReference type="Proteomes" id="UP000178606">
    <property type="component" value="Unassembled WGS sequence"/>
</dbReference>
<evidence type="ECO:0000256" key="1">
    <source>
        <dbReference type="SAM" id="MobiDB-lite"/>
    </source>
</evidence>
<gene>
    <name evidence="3" type="ORF">A3F84_28435</name>
</gene>
<reference evidence="3 4" key="1">
    <citation type="journal article" date="2016" name="Nat. Commun.">
        <title>Thousands of microbial genomes shed light on interconnected biogeochemical processes in an aquifer system.</title>
        <authorList>
            <person name="Anantharaman K."/>
            <person name="Brown C.T."/>
            <person name="Hug L.A."/>
            <person name="Sharon I."/>
            <person name="Castelle C.J."/>
            <person name="Probst A.J."/>
            <person name="Thomas B.C."/>
            <person name="Singh A."/>
            <person name="Wilkins M.J."/>
            <person name="Karaoz U."/>
            <person name="Brodie E.L."/>
            <person name="Williams K.H."/>
            <person name="Hubbard S.S."/>
            <person name="Banfield J.F."/>
        </authorList>
    </citation>
    <scope>NUCLEOTIDE SEQUENCE [LARGE SCALE GENOMIC DNA]</scope>
    <source>
        <strain evidence="4">RIFCSPLOWO2_12_FULL_64_10</strain>
    </source>
</reference>
<feature type="region of interest" description="Disordered" evidence="1">
    <location>
        <begin position="48"/>
        <end position="97"/>
    </location>
</feature>
<feature type="compositionally biased region" description="Low complexity" evidence="1">
    <location>
        <begin position="51"/>
        <end position="60"/>
    </location>
</feature>
<proteinExistence type="predicted"/>